<evidence type="ECO:0000259" key="1">
    <source>
        <dbReference type="Pfam" id="PF05305"/>
    </source>
</evidence>
<evidence type="ECO:0000313" key="3">
    <source>
        <dbReference type="Proteomes" id="UP000192566"/>
    </source>
</evidence>
<protein>
    <recommendedName>
        <fullName evidence="1">DUF732 domain-containing protein</fullName>
    </recommendedName>
</protein>
<feature type="domain" description="DUF732" evidence="1">
    <location>
        <begin position="49"/>
        <end position="137"/>
    </location>
</feature>
<dbReference type="Proteomes" id="UP000192566">
    <property type="component" value="Unassembled WGS sequence"/>
</dbReference>
<sequence>MAAAFAVTVLAGLSGVGIYLSRDKTATSPGPQTITVSASTRAANPADGADGLFLSTLTSYGIADNGAEAVRQRFMELGHHTCFLLLPPRPQSLESTVGNILAAENHDIAAGNPSSPRFTHDDAEHLAQAAITAYCPNASK</sequence>
<keyword evidence="3" id="KW-1185">Reference proteome</keyword>
<dbReference type="InterPro" id="IPR007969">
    <property type="entry name" value="DUF732"/>
</dbReference>
<comment type="caution">
    <text evidence="2">The sequence shown here is derived from an EMBL/GenBank/DDBJ whole genome shotgun (WGS) entry which is preliminary data.</text>
</comment>
<accession>A0A1X0D8A0</accession>
<organism evidence="2 3">
    <name type="scientific">Mycobacterium heidelbergense</name>
    <dbReference type="NCBI Taxonomy" id="53376"/>
    <lineage>
        <taxon>Bacteria</taxon>
        <taxon>Bacillati</taxon>
        <taxon>Actinomycetota</taxon>
        <taxon>Actinomycetes</taxon>
        <taxon>Mycobacteriales</taxon>
        <taxon>Mycobacteriaceae</taxon>
        <taxon>Mycobacterium</taxon>
        <taxon>Mycobacterium simiae complex</taxon>
    </lineage>
</organism>
<evidence type="ECO:0000313" key="2">
    <source>
        <dbReference type="EMBL" id="ORA68568.1"/>
    </source>
</evidence>
<dbReference type="AlphaFoldDB" id="A0A1X0D8A0"/>
<proteinExistence type="predicted"/>
<dbReference type="Pfam" id="PF05305">
    <property type="entry name" value="DUF732"/>
    <property type="match status" value="1"/>
</dbReference>
<reference evidence="2 3" key="1">
    <citation type="submission" date="2017-02" db="EMBL/GenBank/DDBJ databases">
        <title>The new phylogeny of genus Mycobacterium.</title>
        <authorList>
            <person name="Tortoli E."/>
            <person name="Trovato A."/>
            <person name="Cirillo D.M."/>
        </authorList>
    </citation>
    <scope>NUCLEOTIDE SEQUENCE [LARGE SCALE GENOMIC DNA]</scope>
    <source>
        <strain evidence="2 3">DSM 44471</strain>
    </source>
</reference>
<name>A0A1X0D8A0_MYCHE</name>
<dbReference type="STRING" id="53376.BST25_22005"/>
<gene>
    <name evidence="2" type="ORF">BST25_22005</name>
</gene>
<dbReference type="EMBL" id="MVHR01000054">
    <property type="protein sequence ID" value="ORA68568.1"/>
    <property type="molecule type" value="Genomic_DNA"/>
</dbReference>